<accession>A0ABR1ZAJ5</accession>
<dbReference type="EMBL" id="JBBPBN010002103">
    <property type="protein sequence ID" value="KAK8476708.1"/>
    <property type="molecule type" value="Genomic_DNA"/>
</dbReference>
<dbReference type="Proteomes" id="UP001396334">
    <property type="component" value="Unassembled WGS sequence"/>
</dbReference>
<organism evidence="1 2">
    <name type="scientific">Hibiscus sabdariffa</name>
    <name type="common">roselle</name>
    <dbReference type="NCBI Taxonomy" id="183260"/>
    <lineage>
        <taxon>Eukaryota</taxon>
        <taxon>Viridiplantae</taxon>
        <taxon>Streptophyta</taxon>
        <taxon>Embryophyta</taxon>
        <taxon>Tracheophyta</taxon>
        <taxon>Spermatophyta</taxon>
        <taxon>Magnoliopsida</taxon>
        <taxon>eudicotyledons</taxon>
        <taxon>Gunneridae</taxon>
        <taxon>Pentapetalae</taxon>
        <taxon>rosids</taxon>
        <taxon>malvids</taxon>
        <taxon>Malvales</taxon>
        <taxon>Malvaceae</taxon>
        <taxon>Malvoideae</taxon>
        <taxon>Hibiscus</taxon>
    </lineage>
</organism>
<sequence length="208" mass="23249">MTVAVAVAEAVMSDYTGASATLWLPKELKFDKETTPIHPFQLSSSSRIHHNVENPVKQKTPPAQHSQILGNFPSPNSCQVIDAIRQKHGWSGQLRTEQKWTSEVASGKPLALYTWALSHSILKARASKTAVQPEASRSNQHVRRRRCSVDSARNILVYFKLDVLQLNEMGCMVPLSLALKKDCMKQLSDCNAPSDKDIYDTICKNKMM</sequence>
<proteinExistence type="predicted"/>
<comment type="caution">
    <text evidence="1">The sequence shown here is derived from an EMBL/GenBank/DDBJ whole genome shotgun (WGS) entry which is preliminary data.</text>
</comment>
<keyword evidence="2" id="KW-1185">Reference proteome</keyword>
<evidence type="ECO:0000313" key="2">
    <source>
        <dbReference type="Proteomes" id="UP001396334"/>
    </source>
</evidence>
<gene>
    <name evidence="1" type="ORF">V6N11_082023</name>
</gene>
<protein>
    <submittedName>
        <fullName evidence="1">Uncharacterized protein</fullName>
    </submittedName>
</protein>
<reference evidence="1 2" key="1">
    <citation type="journal article" date="2024" name="G3 (Bethesda)">
        <title>Genome assembly of Hibiscus sabdariffa L. provides insights into metabolisms of medicinal natural products.</title>
        <authorList>
            <person name="Kim T."/>
        </authorList>
    </citation>
    <scope>NUCLEOTIDE SEQUENCE [LARGE SCALE GENOMIC DNA]</scope>
    <source>
        <strain evidence="1">TK-2024</strain>
        <tissue evidence="1">Old leaves</tissue>
    </source>
</reference>
<evidence type="ECO:0000313" key="1">
    <source>
        <dbReference type="EMBL" id="KAK8476708.1"/>
    </source>
</evidence>
<name>A0ABR1ZAJ5_9ROSI</name>